<reference evidence="2" key="2">
    <citation type="submission" date="2023-03" db="EMBL/GenBank/DDBJ databases">
        <authorList>
            <person name="Thuy-Boun P."/>
        </authorList>
    </citation>
    <scope>NUCLEOTIDE SEQUENCE</scope>
    <source>
        <strain evidence="2">F_SG_1</strain>
        <tissue evidence="2">Salivary glands</tissue>
    </source>
</reference>
<accession>A0AAQ4EK45</accession>
<dbReference type="Proteomes" id="UP001321473">
    <property type="component" value="Unassembled WGS sequence"/>
</dbReference>
<dbReference type="AlphaFoldDB" id="A0AAQ4EK45"/>
<keyword evidence="1" id="KW-0175">Coiled coil</keyword>
<keyword evidence="4" id="KW-1185">Reference proteome</keyword>
<evidence type="ECO:0000313" key="3">
    <source>
        <dbReference type="EMBL" id="KAK8775095.1"/>
    </source>
</evidence>
<reference evidence="2" key="3">
    <citation type="submission" date="2024-02" db="EMBL/GenBank/DDBJ databases">
        <authorList>
            <person name="Mcdaniel E.A."/>
            <person name="Celebi F.M."/>
            <person name="Reiter T."/>
            <person name="Weiss E.C."/>
            <person name="Chou S."/>
        </authorList>
    </citation>
    <scope>NUCLEOTIDE SEQUENCE</scope>
    <source>
        <strain evidence="2">F_SG_1</strain>
        <tissue evidence="2">Salivary glands</tissue>
    </source>
</reference>
<evidence type="ECO:0000256" key="1">
    <source>
        <dbReference type="SAM" id="Coils"/>
    </source>
</evidence>
<gene>
    <name evidence="3" type="ORF">V5799_010371</name>
    <name evidence="2" type="ORF">V5799_010373</name>
</gene>
<feature type="coiled-coil region" evidence="1">
    <location>
        <begin position="6"/>
        <end position="52"/>
    </location>
</feature>
<dbReference type="Gene3D" id="3.30.70.1820">
    <property type="entry name" value="L1 transposable element, RRM domain"/>
    <property type="match status" value="1"/>
</dbReference>
<dbReference type="EMBL" id="JARKHS020014555">
    <property type="protein sequence ID" value="KAK8775094.1"/>
    <property type="molecule type" value="Genomic_DNA"/>
</dbReference>
<organism evidence="2 4">
    <name type="scientific">Amblyomma americanum</name>
    <name type="common">Lone star tick</name>
    <dbReference type="NCBI Taxonomy" id="6943"/>
    <lineage>
        <taxon>Eukaryota</taxon>
        <taxon>Metazoa</taxon>
        <taxon>Ecdysozoa</taxon>
        <taxon>Arthropoda</taxon>
        <taxon>Chelicerata</taxon>
        <taxon>Arachnida</taxon>
        <taxon>Acari</taxon>
        <taxon>Parasitiformes</taxon>
        <taxon>Ixodida</taxon>
        <taxon>Ixodoidea</taxon>
        <taxon>Ixodidae</taxon>
        <taxon>Amblyomminae</taxon>
        <taxon>Amblyomma</taxon>
    </lineage>
</organism>
<name>A0AAQ4EK45_AMBAM</name>
<sequence>MMSAKYDELLETQKRHDTEIQNLNKRLEVVELVGSEAEVGRLKRQINDLEQYGRRQNLEIHGLKYTENEKVLAVVNDLALSLSLEPVTESEIEGVHRLPQRKNEDKTPPVLIRFVSRKTKDQWLAKVKDLK</sequence>
<dbReference type="EMBL" id="JARKHS020014554">
    <property type="protein sequence ID" value="KAK8775095.1"/>
    <property type="molecule type" value="Genomic_DNA"/>
</dbReference>
<comment type="caution">
    <text evidence="2">The sequence shown here is derived from an EMBL/GenBank/DDBJ whole genome shotgun (WGS) entry which is preliminary data.</text>
</comment>
<protein>
    <submittedName>
        <fullName evidence="2">Uncharacterized protein</fullName>
    </submittedName>
</protein>
<evidence type="ECO:0000313" key="4">
    <source>
        <dbReference type="Proteomes" id="UP001321473"/>
    </source>
</evidence>
<evidence type="ECO:0000313" key="2">
    <source>
        <dbReference type="EMBL" id="KAK8775094.1"/>
    </source>
</evidence>
<feature type="non-terminal residue" evidence="2">
    <location>
        <position position="131"/>
    </location>
</feature>
<reference evidence="2 4" key="1">
    <citation type="journal article" date="2023" name="Arcadia Sci">
        <title>De novo assembly of a long-read Amblyomma americanum tick genome.</title>
        <authorList>
            <person name="Chou S."/>
            <person name="Poskanzer K.E."/>
            <person name="Rollins M."/>
            <person name="Thuy-Boun P.S."/>
        </authorList>
    </citation>
    <scope>NUCLEOTIDE SEQUENCE [LARGE SCALE GENOMIC DNA]</scope>
    <source>
        <strain evidence="2">F_SG_1</strain>
        <tissue evidence="2">Salivary glands</tissue>
    </source>
</reference>
<proteinExistence type="predicted"/>